<keyword evidence="1" id="KW-0863">Zinc-finger</keyword>
<keyword evidence="1" id="KW-0862">Zinc</keyword>
<protein>
    <recommendedName>
        <fullName evidence="3">C2H2-type domain-containing protein</fullName>
    </recommendedName>
</protein>
<evidence type="ECO:0000259" key="3">
    <source>
        <dbReference type="PROSITE" id="PS50157"/>
    </source>
</evidence>
<proteinExistence type="predicted"/>
<gene>
    <name evidence="4" type="ORF">SCHPADRAFT_919777</name>
</gene>
<keyword evidence="5" id="KW-1185">Reference proteome</keyword>
<dbReference type="EMBL" id="KQ085912">
    <property type="protein sequence ID" value="KLO16749.1"/>
    <property type="molecule type" value="Genomic_DNA"/>
</dbReference>
<evidence type="ECO:0000256" key="1">
    <source>
        <dbReference type="PROSITE-ProRule" id="PRU00042"/>
    </source>
</evidence>
<dbReference type="OrthoDB" id="8922241at2759"/>
<feature type="compositionally biased region" description="Basic residues" evidence="2">
    <location>
        <begin position="165"/>
        <end position="184"/>
    </location>
</feature>
<organism evidence="4 5">
    <name type="scientific">Schizopora paradoxa</name>
    <dbReference type="NCBI Taxonomy" id="27342"/>
    <lineage>
        <taxon>Eukaryota</taxon>
        <taxon>Fungi</taxon>
        <taxon>Dikarya</taxon>
        <taxon>Basidiomycota</taxon>
        <taxon>Agaricomycotina</taxon>
        <taxon>Agaricomycetes</taxon>
        <taxon>Hymenochaetales</taxon>
        <taxon>Schizoporaceae</taxon>
        <taxon>Schizopora</taxon>
    </lineage>
</organism>
<dbReference type="SMART" id="SM00355">
    <property type="entry name" value="ZnF_C2H2"/>
    <property type="match status" value="2"/>
</dbReference>
<evidence type="ECO:0000256" key="2">
    <source>
        <dbReference type="SAM" id="MobiDB-lite"/>
    </source>
</evidence>
<dbReference type="Proteomes" id="UP000053477">
    <property type="component" value="Unassembled WGS sequence"/>
</dbReference>
<evidence type="ECO:0000313" key="5">
    <source>
        <dbReference type="Proteomes" id="UP000053477"/>
    </source>
</evidence>
<dbReference type="AlphaFoldDB" id="A0A0H2RYC3"/>
<evidence type="ECO:0000313" key="4">
    <source>
        <dbReference type="EMBL" id="KLO16749.1"/>
    </source>
</evidence>
<dbReference type="GO" id="GO:0008270">
    <property type="term" value="F:zinc ion binding"/>
    <property type="evidence" value="ECO:0007669"/>
    <property type="project" value="UniProtKB-KW"/>
</dbReference>
<dbReference type="InParanoid" id="A0A0H2RYC3"/>
<accession>A0A0H2RYC3</accession>
<feature type="compositionally biased region" description="Low complexity" evidence="2">
    <location>
        <begin position="154"/>
        <end position="164"/>
    </location>
</feature>
<dbReference type="STRING" id="27342.A0A0H2RYC3"/>
<dbReference type="InterPro" id="IPR013087">
    <property type="entry name" value="Znf_C2H2_type"/>
</dbReference>
<sequence>MLGVLYSAASDFGTFSYPRAYCPVSGVCLENHATAIEARYCPKQHVLQWNDIEWDNLVAKEEDALEDPENNDSLYSGFFLSPQLSLSDASTPPASVLSTPSLISDIFPEDDEQDECKTEPDVDSDSDYEEPLSTNLKLKIPISKPTAPFPPVNSPSSTTGVSVGVKRKRGKGGNKSGSHPKRICRMVSSTSVTTLSSVSSVASSISRSSSSTPSNADAHLIAPSEAPPGTNPWKCPYCPWIQHTQRLPDFLRHQRSHFVSQSDWPCPNPECGKGFARKDSLKRHLDNRATGCRRPPGYTVC</sequence>
<dbReference type="Gene3D" id="3.30.160.60">
    <property type="entry name" value="Classic Zinc Finger"/>
    <property type="match status" value="1"/>
</dbReference>
<feature type="region of interest" description="Disordered" evidence="2">
    <location>
        <begin position="106"/>
        <end position="131"/>
    </location>
</feature>
<dbReference type="PROSITE" id="PS50157">
    <property type="entry name" value="ZINC_FINGER_C2H2_2"/>
    <property type="match status" value="1"/>
</dbReference>
<feature type="compositionally biased region" description="Acidic residues" evidence="2">
    <location>
        <begin position="121"/>
        <end position="130"/>
    </location>
</feature>
<feature type="compositionally biased region" description="Low complexity" evidence="2">
    <location>
        <begin position="204"/>
        <end position="214"/>
    </location>
</feature>
<reference evidence="4 5" key="1">
    <citation type="submission" date="2015-04" db="EMBL/GenBank/DDBJ databases">
        <title>Complete genome sequence of Schizopora paradoxa KUC8140, a cosmopolitan wood degrader in East Asia.</title>
        <authorList>
            <consortium name="DOE Joint Genome Institute"/>
            <person name="Min B."/>
            <person name="Park H."/>
            <person name="Jang Y."/>
            <person name="Kim J.-J."/>
            <person name="Kim K.H."/>
            <person name="Pangilinan J."/>
            <person name="Lipzen A."/>
            <person name="Riley R."/>
            <person name="Grigoriev I.V."/>
            <person name="Spatafora J.W."/>
            <person name="Choi I.-G."/>
        </authorList>
    </citation>
    <scope>NUCLEOTIDE SEQUENCE [LARGE SCALE GENOMIC DNA]</scope>
    <source>
        <strain evidence="4 5">KUC8140</strain>
    </source>
</reference>
<feature type="region of interest" description="Disordered" evidence="2">
    <location>
        <begin position="145"/>
        <end position="185"/>
    </location>
</feature>
<name>A0A0H2RYC3_9AGAM</name>
<keyword evidence="1" id="KW-0479">Metal-binding</keyword>
<feature type="region of interest" description="Disordered" evidence="2">
    <location>
        <begin position="204"/>
        <end position="227"/>
    </location>
</feature>
<feature type="domain" description="C2H2-type" evidence="3">
    <location>
        <begin position="264"/>
        <end position="294"/>
    </location>
</feature>